<feature type="compositionally biased region" description="Low complexity" evidence="3">
    <location>
        <begin position="764"/>
        <end position="783"/>
    </location>
</feature>
<dbReference type="EnsemblMetazoa" id="G32208.2">
    <property type="protein sequence ID" value="G32208.2:cds"/>
    <property type="gene ID" value="G32208"/>
</dbReference>
<feature type="signal peptide" evidence="4">
    <location>
        <begin position="1"/>
        <end position="21"/>
    </location>
</feature>
<dbReference type="GO" id="GO:0098632">
    <property type="term" value="F:cell-cell adhesion mediator activity"/>
    <property type="evidence" value="ECO:0007669"/>
    <property type="project" value="TreeGrafter"/>
</dbReference>
<feature type="domain" description="Ig-like" evidence="6">
    <location>
        <begin position="5234"/>
        <end position="5332"/>
    </location>
</feature>
<dbReference type="InterPro" id="IPR003599">
    <property type="entry name" value="Ig_sub"/>
</dbReference>
<feature type="domain" description="Ig-like" evidence="6">
    <location>
        <begin position="5036"/>
        <end position="5128"/>
    </location>
</feature>
<proteinExistence type="predicted"/>
<evidence type="ECO:0000256" key="2">
    <source>
        <dbReference type="PROSITE-ProRule" id="PRU00076"/>
    </source>
</evidence>
<dbReference type="SMART" id="SM00408">
    <property type="entry name" value="IGc2"/>
    <property type="match status" value="35"/>
</dbReference>
<feature type="region of interest" description="Disordered" evidence="3">
    <location>
        <begin position="3364"/>
        <end position="3420"/>
    </location>
</feature>
<feature type="domain" description="Ig-like" evidence="6">
    <location>
        <begin position="1824"/>
        <end position="1894"/>
    </location>
</feature>
<feature type="domain" description="Ig-like" evidence="6">
    <location>
        <begin position="3689"/>
        <end position="3778"/>
    </location>
</feature>
<dbReference type="InterPro" id="IPR013098">
    <property type="entry name" value="Ig_I-set"/>
</dbReference>
<evidence type="ECO:0000313" key="8">
    <source>
        <dbReference type="Proteomes" id="UP000005408"/>
    </source>
</evidence>
<feature type="compositionally biased region" description="Polar residues" evidence="3">
    <location>
        <begin position="892"/>
        <end position="901"/>
    </location>
</feature>
<accession>A0A8W8MD07</accession>
<feature type="domain" description="Ig-like" evidence="6">
    <location>
        <begin position="2418"/>
        <end position="2510"/>
    </location>
</feature>
<feature type="region of interest" description="Disordered" evidence="3">
    <location>
        <begin position="1071"/>
        <end position="1124"/>
    </location>
</feature>
<feature type="domain" description="Ig-like" evidence="6">
    <location>
        <begin position="5339"/>
        <end position="5425"/>
    </location>
</feature>
<keyword evidence="8" id="KW-1185">Reference proteome</keyword>
<dbReference type="Pfam" id="PF00047">
    <property type="entry name" value="ig"/>
    <property type="match status" value="3"/>
</dbReference>
<feature type="compositionally biased region" description="Pro residues" evidence="3">
    <location>
        <begin position="3404"/>
        <end position="3413"/>
    </location>
</feature>
<dbReference type="InterPro" id="IPR007110">
    <property type="entry name" value="Ig-like_dom"/>
</dbReference>
<feature type="compositionally biased region" description="Polar residues" evidence="3">
    <location>
        <begin position="1182"/>
        <end position="1199"/>
    </location>
</feature>
<dbReference type="Pfam" id="PF07679">
    <property type="entry name" value="I-set"/>
    <property type="match status" value="6"/>
</dbReference>
<feature type="region of interest" description="Disordered" evidence="3">
    <location>
        <begin position="3660"/>
        <end position="3709"/>
    </location>
</feature>
<feature type="domain" description="Ig-like" evidence="6">
    <location>
        <begin position="3269"/>
        <end position="3362"/>
    </location>
</feature>
<feature type="region of interest" description="Disordered" evidence="3">
    <location>
        <begin position="1182"/>
        <end position="1212"/>
    </location>
</feature>
<feature type="domain" description="Ig-like" evidence="6">
    <location>
        <begin position="5174"/>
        <end position="5227"/>
    </location>
</feature>
<feature type="compositionally biased region" description="Polar residues" evidence="3">
    <location>
        <begin position="862"/>
        <end position="873"/>
    </location>
</feature>
<organism evidence="7 8">
    <name type="scientific">Magallana gigas</name>
    <name type="common">Pacific oyster</name>
    <name type="synonym">Crassostrea gigas</name>
    <dbReference type="NCBI Taxonomy" id="29159"/>
    <lineage>
        <taxon>Eukaryota</taxon>
        <taxon>Metazoa</taxon>
        <taxon>Spiralia</taxon>
        <taxon>Lophotrochozoa</taxon>
        <taxon>Mollusca</taxon>
        <taxon>Bivalvia</taxon>
        <taxon>Autobranchia</taxon>
        <taxon>Pteriomorphia</taxon>
        <taxon>Ostreida</taxon>
        <taxon>Ostreoidea</taxon>
        <taxon>Ostreidae</taxon>
        <taxon>Magallana</taxon>
    </lineage>
</organism>
<feature type="domain" description="Ig-like" evidence="6">
    <location>
        <begin position="2935"/>
        <end position="3025"/>
    </location>
</feature>
<dbReference type="CDD" id="cd00096">
    <property type="entry name" value="Ig"/>
    <property type="match status" value="20"/>
</dbReference>
<protein>
    <submittedName>
        <fullName evidence="7">Uncharacterized protein</fullName>
    </submittedName>
</protein>
<dbReference type="InterPro" id="IPR003598">
    <property type="entry name" value="Ig_sub2"/>
</dbReference>
<evidence type="ECO:0000259" key="5">
    <source>
        <dbReference type="PROSITE" id="PS50026"/>
    </source>
</evidence>
<feature type="compositionally biased region" description="Polar residues" evidence="3">
    <location>
        <begin position="543"/>
        <end position="563"/>
    </location>
</feature>
<evidence type="ECO:0000256" key="3">
    <source>
        <dbReference type="SAM" id="MobiDB-lite"/>
    </source>
</evidence>
<feature type="disulfide bond" evidence="2">
    <location>
        <begin position="22"/>
        <end position="32"/>
    </location>
</feature>
<sequence length="5489" mass="607396">MAGICLLELLAACILFSTVLSCPNNCNGRGTCDRSVVPNQCRCQPNYIGEGCEFETFEETRMDPFTPLVSLENIDYLPFAVSACGNVYFELRRSDTGGYGFELGGPGIPFSSLDRVPSRETGQLDTHRGPMMDCQNFREFWLDWDTGMVRLGTGSVRGQNVVLNSPSEPIPGISQIIFNSGSWKLPLQYKAPLETNAQMSEFNGVDIQGNTGMMQQGSPMVIGGVNQPVSDGIIDPQGLLEHRLLSGNKQIDEQGNIQYKLDNFSVDPSPSSPQGGGVMSPSNKDPTVVSLVHPTPKIERLRQVQKIQVTSTEAPIPQSGNILDIPNSWADNSPGDSLSNLEQRVFSNEPVIRHQNEEQGTPIENSPMKREQMVPNNNLGHGQSIANTENPSETVPGSFVPPTTPTSPPISDNFMPSLRMLQSGTDSASNSQGIANKGQNTASLTDAVFSSQEPQKPNAVDSPSSSISRFNSNNQQTGSRFGSGPTITSQKGSVVGVNGQPIKSSVTDVKSNGNQDQVSRNLIDGPDGQLLTKVERIGPDGQTKVSFESPSQSNWPEKQSIGSKDTVKFDNLGRPMLTVERKSQPVGPVQHLLGPNGEKIEISRQKHVSSDGSQYEEQQQQKIVSADGAHVSKASKLKTLTPDTAGVKDITRQEIAERNRLSIKETENQKILKPKMLEIKKRNREETHRPDVAHIKEEKDHMSVDVSGTSHFHKSQHQELIGPNRSAFSSSFSTKTVFAPRVFDPAALMRNNGETTTERVITNDMNRNMNPPNNPFNRINTIPEVPPIGQQTLFSGPRNEPPNSLFQNFQRVANSGNNEIRSPSNEPNRNWRQQQSESNPNEPNRNFRSRQSESNRNEPNRNWRQQSESNPNEPNRDWRPQQSEANPGDQFRSPQSPNNFWRESRGFNGPDTGNRRDSRNFNEGQRVNRGDFISPGQINPQSDRDMRPNNFDGQNVINSDHITEIQNPPSQQWFIPNQQHIVAGPPQGFIHQRNPDGPPQGFIHQGNPIETHQVINVPTFGSPPWGSHLSPHELHNVMQPPPFFRAGRSKRQAGVPPPPPSFDNFDFSRAQRTPQTSTSNNILGSNIGRSHESMNMMPMTGDRSSSIRRPESLSNVTPQPPMGMSMPLNNNQGINSMSSNIAPPPPPGGMTSSGRQLFSNENQGSNILQTNIVPPPPMGGVPSTNQMTSATSRQESSAFPSGGSVMDPSSNTLTTVNGGQTQISVSPESRQTGQFVQGQTMFAPNQMGSHTHTGTTNLRQSPIEEVNLSSGRSLEIECGIKSADPNLEIKWTKNGVPWTPPPNNPKIYFTNNKRKIVFESVTEEDNGNYMCVANNLFKTSSTTDLFLDSPESAMIVHEPTRLSPTLGKRLEILCDIHSTDPNLKISWMKDGRPFNPMEGERISFYFDNKIIVFNAVEEGDKGKYTCRGSDGYVNPTSIIVNVLKPESNKFTDIFGPQSNSAAQQAGQLINTGALQSLPIGSGYFEIVCNANPNDLTSAIRWTKNGKPFNLNPQNPYVYFTRDRRKIIFENLSPADNGIYTCYLNDTDVSSASTDLFIENANDAMVSFMPETKHPMVGGILELRCDVTSSDPNVQLSWTKNSEPLLPGRRVIMQNKNSLVTVYNVTAQDSGQYKCIANGDLSTAVSTFVNVHSKEPGTVASEMDNNKFASLFGNTGGGQFFLGGNRMSGNQMVQGSVLGGGQMVQAGMRTISQGPMEEKVISSGYFEINCNIPGTIDGEITWLKDGNVYLIPSNRPVYFKNNKKTIVFLSVAPEDNGLYTCIVNNQYQASASTELFIKNKEYYNEDWAQNAVVVHEPQTLNPVRGTRLELTCDITTTNPNIRLTWLKNGVPVQPTADRRIQFQNYNQLLLFDPVVPGDEGKYTCQANDPMRTSVSTFVKVHEREESRTMYATMSLSSGSTIQQSNPMQEINIKSGYFEINCLIDSGNAEIFWAKNGQPFNPPAGRAIYFADNKKKIVFESVKEEDSGLYTCVAKNEYLTSVSTDLFIEGNSNTAIVVYVPQRLNPIIGSRLEITCSVHDHDSATNPNMQVTWFKENVPIAAENNPNIIFQQNGRKMILRSVSASDQGNYMCAVNDPNVTPVVMYIQPHANAATRQRHFGRFLGQAAAVASSRIPIEAGNLRIQCDVADDSTSSIAWFKDNRPLDDTLPNVAFEDDFRRLVLLAFGPSDRGVYMCLTGGQNWHSAAQELIYINSDEAGVTTKPMKIYPIFNSAVEIKCRIPGLQPTDAVSWEYEGIPLVAEPEQVVLMDNDQTLWIKSFQPSDVGRYTCKANGYQWSMYLNGYSTPLERSAALGNPMFMESLYWMYGPRRQISFGTPMPYPIIGGRVEIMCGLQISNPNTIIRWLKDGRPLQRMKPTYYMYNGRSLVLFGFSAADNGRYTCVANDGSMSSASTSLSYRTPESAMATYEPPNVNPLMGRRAEIVCNIQNLPADVTVQWLKDGIPFNIQSARVRFLNNNRKIEFSPVYASDAGSYECVADTEQREAYTTSVKVFRDDNGRVTDVYGDPTFLLSQIDDRSFPNLEIGSPMDLPTRDGVVELYCGVKNPNPNAVFTWMKDGRPITRNPVYYKNDGRVLVIPDFEPADNGRYTCITNDNILSSSSTLLNYVSPALASATYQPPRLNPITGRKVVVKCSIPNLPPGVSVSWIKNGQPFQPPAGRARLVDNNRRIEFSYVYPEDAGSYTCMATDGSTLSHSTGVNVYKNDKDRTNTVYGPAMTITPVTIPEPGTGPYPGQPIAPSDGSVPQGQLPGQPIAPGPYIPEDNIPTGQVPEQPIPPGPYVAEDNLPTGQLPEAPIIPPDFPRPLGTYVPQENVPTGILPERTLPSPDASIPQGQPLSYPIDGGVMYLRCGIQTNDPNILIRWLKDGRPIRRMNPTYYMYNGRILVLMGVNASDNGRYTCVANDRTMSSSSTNLQYENPGSATATYNPPKLNPVTGDKAEIYCNIPNLDPGYQITWLKDGQRFEPQSQRVQLVANSRKLEFSSVYPEDAGTYTCTANDEMGTSYTTDVNVYPDGTLRESDVYGSPTFLLSQNDKPKEDLTIGSRLELPLDSGTAEMLCGIQTNNPNAIFTWLKDGQPITRTPVFYKDDGRVLVLPNFTPADNGKYTCVTNDKSMSSSSTDIQYVDPGTAVAVYEPPEMNPLTDDKTELFCDISNLQPFDNVRWFKDGNPFEVQNQRIQIVDRNRKIEFSSVFPEDAGTYTCQSDEGKSYSVQLNPFPTDSERKVTVYGPDKVNEIPEPLPDEFLTPTAPADRPPTAPDTGIVTKYPVPNTRFELRCAIPNLSPGIDIEWKKNGQQFLPFGITSRIYFLENNSLVVFRSILPSDSGDYTCIADYLSDPSQTTRLQVQGLNPDGSPRQPSVYPDGVLPDGSPRQPGFPPYTFPRSSPSGLPLPLPPPVPQSMGGKKPQAIDPFPSPRIDMLSPERSPVTVTAKEGEPYVLECDTPWRPNDQISWYKNEVPLQLNRPGAPAQMENNLVFQTIRPTDRGKYTCTVNNNLQTATTILLDTVPADPSVIGNQDPEQLETREGNAYTLTCKLPNIRAEDTISWYKNGDPVRSSDNKIVRGAIEFKPVRLADRGSYYCVKNNDLGSTYAADLNVLPRDLMEEEPKAFVFTPVRPSVPLTPGTGQPIGTPVVPTPVDDFDSFRMPPPPPPIDGGLGPLPRPGPGPIPQVQRPAVPTSPITQVDPRDVEISPGHFRPVERTRFILECAISRTTGKVIWMKDGKSLSSEQPRDMNGNLIFGTVRMSDGGQYTCISDDRSQTYNAAVDVLPDDINTFLLSEKNKKPELRVPMLNYHRPMTETPFQLECDIPGADYQYPIVWFKDGQRINLSNPSPRAPQPRDNGRALVFRSMLLSHSGVYSCQVGPEERTDIVDVRPESVQEYLLLSGKDDDTPNALLPEGEQLPSLTLPNSENSPKIKMAERGTMAVIKCETGYNLDPNAPIFWFKNKDLIAPSQRIQLRNDELLLSNVMPSDAALYTCVVGDGEATSSTRLFVTEPSDTSGPMVPEDPRIPQGPGIPPIVDTRPVDPSSVEISPGHFRPVERTRFNLECAISRTTGKVIWMKDGRSLGNELPQDMNGNLIFGSVRMSDGGQYTCISDDRSQTYNAAVDVLPDDINTFLLSEKNKKPELRVPMLNYHRPMTETPFQLECDIPGADYQYPIEWFKDGQRINLSNPSPRAPQPRDNGRVLVFRSMLLPHSGVYSCRVGPEERTDIVDVRPQSVQEYLLLSGKDDNTPNALLPEGEQLPSLTLPNSENSPKIKMAERGTMAVIKCDSGFNTNANAPVFWFKNTELIAMSPRVQIRNDELLIEDVLPSDAALYTCVLGDGEATSSTRLFVTEPSDQTGPMIPEVPRRPPSIDPRIPPTPGSLPLPGSRLPPLPPPYLGDRDRGFPDQGPAGPEPISPNDPQISPGHFRPIETTSFLLECKVPRNGGMVYWLKDGKVIPNPPVTRNMDLVMSPVQRRDSGVYTCVSEDRRTVYEAAVDVIPTNVYEFVQSERNKNPEDRRANIDYYRPKSNSVFNLNCDIPGADLRQPVIWTKDGGPLDASKPDLLIVRNSGRTLGFPSILRNQAGVYSCRIGNNERVSIVDVRPEKVQEYLLLSETDDESPTILLPNRGQTPVLRLPEEDSSKLMVAPAGSDVLIKCDVALNADPNIPVYWYKNGQLISEPQTRQIPHLNYLSVTNTDDGLYTCVLGNGDATSSTRLYVTDSLPDVPIPSGPRDQTSPRDGPFAARDVRPQIDPTDRLPQIDPPERLPPIGPGDRLPPVDPRGRLPNPGDRPVSPSGVMPPIPLPPIPRDPFDRNQETPISPYPKGSEPGFTDTQEGRYPLPNLEIPGQINDPLLTEGPDTPSEPDARTVLSQVNPEDRIDPLSRRPPVLPDTRNIPPVPTDRTGPIDPRGTLPTGFPTGPGTGGRFVVPSLGGIIEQFFYPRISQDFTLPCNIKGITANTPIVWYKGDQRFIPDSRRVRIVNNAIVFRPAIAEDSGSYSCMRPDTLESIRAQLYVNGDALPPGVRDDRFSQVTPTERTGSLVQHFYYPSSSELFELRCDLKSGDNRVPIRWLKNGQPFIVPVDRPVSLHENNHVIRFSSISPRDNGRYTCIAGDNLASVSSEIVVKRPDIGNTPWEKRISLSSNDRDALLRFTGTQGFSNKYFPIVKKPFILNCTAAEDTPMLPVRWLRNGQPFLPDGQRVFPRSSSLVFSSILPDDSGHYTCIVGDNQKAENVIVDVIFHDMSAEENTPARPILRRRYLLTCGITSLRPNTQITWFKDGQPFNANNDRVRFIDNKRGVLFTSLLEQDNGEYMCIANYGSSRASYTTTVNAAEEKLHEIITVPLAPTEHRAPIAERFTLECVLSSVSETFPPIWMKDGRPFDRRSAPPNVSFRDRSIVFDPLTPSDEGRYTCASQDGSDQYTSELIPVPRVFNPTEGRPLSVRCLLPGRGPVTWTKNGQPFPNVNSRTTTFSDNGRTITFTPVFTKK</sequence>
<feature type="domain" description="Ig-like" evidence="6">
    <location>
        <begin position="2229"/>
        <end position="2290"/>
    </location>
</feature>
<dbReference type="PROSITE" id="PS00022">
    <property type="entry name" value="EGF_1"/>
    <property type="match status" value="1"/>
</dbReference>
<feature type="domain" description="Ig-like" evidence="6">
    <location>
        <begin position="1903"/>
        <end position="2001"/>
    </location>
</feature>
<feature type="domain" description="Ig-like" evidence="6">
    <location>
        <begin position="4142"/>
        <end position="4229"/>
    </location>
</feature>
<dbReference type="InterPro" id="IPR036179">
    <property type="entry name" value="Ig-like_dom_sf"/>
</dbReference>
<feature type="domain" description="Ig-like" evidence="6">
    <location>
        <begin position="4633"/>
        <end position="4721"/>
    </location>
</feature>
<feature type="compositionally biased region" description="Polar residues" evidence="3">
    <location>
        <begin position="801"/>
        <end position="846"/>
    </location>
</feature>
<name>A0A8W8MD07_MAGGI</name>
<dbReference type="Gene3D" id="2.60.40.10">
    <property type="entry name" value="Immunoglobulins"/>
    <property type="match status" value="35"/>
</dbReference>
<dbReference type="Pfam" id="PF13895">
    <property type="entry name" value="Ig_2"/>
    <property type="match status" value="2"/>
</dbReference>
<feature type="domain" description="Ig-like" evidence="6">
    <location>
        <begin position="2626"/>
        <end position="2716"/>
    </location>
</feature>
<feature type="region of interest" description="Disordered" evidence="3">
    <location>
        <begin position="450"/>
        <end position="569"/>
    </location>
</feature>
<feature type="region of interest" description="Disordered" evidence="3">
    <location>
        <begin position="4352"/>
        <end position="4427"/>
    </location>
</feature>
<dbReference type="Pfam" id="PF13927">
    <property type="entry name" value="Ig_3"/>
    <property type="match status" value="9"/>
</dbReference>
<feature type="domain" description="Ig-like" evidence="6">
    <location>
        <begin position="1577"/>
        <end position="1645"/>
    </location>
</feature>
<feature type="compositionally biased region" description="Basic and acidic residues" evidence="3">
    <location>
        <begin position="850"/>
        <end position="861"/>
    </location>
</feature>
<dbReference type="PROSITE" id="PS50026">
    <property type="entry name" value="EGF_3"/>
    <property type="match status" value="1"/>
</dbReference>
<keyword evidence="2" id="KW-0245">EGF-like domain</keyword>
<feature type="compositionally biased region" description="Basic and acidic residues" evidence="3">
    <location>
        <begin position="4747"/>
        <end position="4757"/>
    </location>
</feature>
<dbReference type="Proteomes" id="UP000005408">
    <property type="component" value="Unassembled WGS sequence"/>
</dbReference>
<feature type="domain" description="Ig-like" evidence="6">
    <location>
        <begin position="2027"/>
        <end position="2101"/>
    </location>
</feature>
<keyword evidence="1" id="KW-0393">Immunoglobulin domain</keyword>
<dbReference type="GO" id="GO:0005886">
    <property type="term" value="C:plasma membrane"/>
    <property type="evidence" value="ECO:0007669"/>
    <property type="project" value="TreeGrafter"/>
</dbReference>
<feature type="compositionally biased region" description="Polar residues" evidence="3">
    <location>
        <begin position="1071"/>
        <end position="1088"/>
    </location>
</feature>
<keyword evidence="2" id="KW-1015">Disulfide bond</keyword>
<feature type="region of interest" description="Disordered" evidence="3">
    <location>
        <begin position="4723"/>
        <end position="4923"/>
    </location>
</feature>
<dbReference type="InterPro" id="IPR002049">
    <property type="entry name" value="LE_dom"/>
</dbReference>
<feature type="compositionally biased region" description="Pro residues" evidence="3">
    <location>
        <begin position="4368"/>
        <end position="4397"/>
    </location>
</feature>
<feature type="domain" description="Ig-like" evidence="6">
    <location>
        <begin position="3924"/>
        <end position="4010"/>
    </location>
</feature>
<feature type="domain" description="Ig-like" evidence="6">
    <location>
        <begin position="3041"/>
        <end position="3138"/>
    </location>
</feature>
<feature type="domain" description="Ig-like" evidence="6">
    <location>
        <begin position="2524"/>
        <end position="2625"/>
    </location>
</feature>
<feature type="compositionally biased region" description="Polar residues" evidence="3">
    <location>
        <begin position="379"/>
        <end position="393"/>
    </location>
</feature>
<feature type="domain" description="Ig-like" evidence="6">
    <location>
        <begin position="3142"/>
        <end position="3230"/>
    </location>
</feature>
<feature type="domain" description="Ig-like" evidence="6">
    <location>
        <begin position="2836"/>
        <end position="2931"/>
    </location>
</feature>
<feature type="region of interest" description="Disordered" evidence="3">
    <location>
        <begin position="265"/>
        <end position="286"/>
    </location>
</feature>
<dbReference type="SUPFAM" id="SSF48726">
    <property type="entry name" value="Immunoglobulin"/>
    <property type="match status" value="30"/>
</dbReference>
<keyword evidence="4" id="KW-0732">Signal</keyword>
<dbReference type="GO" id="GO:0030424">
    <property type="term" value="C:axon"/>
    <property type="evidence" value="ECO:0007669"/>
    <property type="project" value="TreeGrafter"/>
</dbReference>
<dbReference type="PANTHER" id="PTHR10075:SF100">
    <property type="entry name" value="FASCICLIN-2"/>
    <property type="match status" value="1"/>
</dbReference>
<feature type="domain" description="Ig-like" evidence="6">
    <location>
        <begin position="3800"/>
        <end position="3887"/>
    </location>
</feature>
<feature type="domain" description="Ig-like" evidence="6">
    <location>
        <begin position="4931"/>
        <end position="5018"/>
    </location>
</feature>
<evidence type="ECO:0000313" key="7">
    <source>
        <dbReference type="EnsemblMetazoa" id="G32208.2:cds"/>
    </source>
</evidence>
<feature type="compositionally biased region" description="Polar residues" evidence="3">
    <location>
        <begin position="420"/>
        <end position="437"/>
    </location>
</feature>
<dbReference type="GO" id="GO:0007156">
    <property type="term" value="P:homophilic cell adhesion via plasma membrane adhesion molecules"/>
    <property type="evidence" value="ECO:0007669"/>
    <property type="project" value="TreeGrafter"/>
</dbReference>
<dbReference type="PROSITE" id="PS50835">
    <property type="entry name" value="IG_LIKE"/>
    <property type="match status" value="35"/>
</dbReference>
<feature type="domain" description="Ig-like" evidence="6">
    <location>
        <begin position="4266"/>
        <end position="4352"/>
    </location>
</feature>
<reference evidence="7" key="1">
    <citation type="submission" date="2022-08" db="UniProtKB">
        <authorList>
            <consortium name="EnsemblMetazoa"/>
        </authorList>
    </citation>
    <scope>IDENTIFICATION</scope>
    <source>
        <strain evidence="7">05x7-T-G4-1.051#20</strain>
    </source>
</reference>
<feature type="compositionally biased region" description="Low complexity" evidence="3">
    <location>
        <begin position="4910"/>
        <end position="4919"/>
    </location>
</feature>
<dbReference type="CDD" id="cd00055">
    <property type="entry name" value="EGF_Lam"/>
    <property type="match status" value="1"/>
</dbReference>
<feature type="region of interest" description="Disordered" evidence="3">
    <location>
        <begin position="764"/>
        <end position="947"/>
    </location>
</feature>
<evidence type="ECO:0000259" key="6">
    <source>
        <dbReference type="PROSITE" id="PS50835"/>
    </source>
</evidence>
<feature type="domain" description="Ig-like" evidence="6">
    <location>
        <begin position="1727"/>
        <end position="1791"/>
    </location>
</feature>
<dbReference type="InterPro" id="IPR000742">
    <property type="entry name" value="EGF"/>
</dbReference>
<evidence type="ECO:0000256" key="4">
    <source>
        <dbReference type="SAM" id="SignalP"/>
    </source>
</evidence>
<feature type="domain" description="Ig-like" evidence="6">
    <location>
        <begin position="1456"/>
        <end position="1558"/>
    </location>
</feature>
<dbReference type="SMART" id="SM00409">
    <property type="entry name" value="IG"/>
    <property type="match status" value="34"/>
</dbReference>
<feature type="region of interest" description="Disordered" evidence="3">
    <location>
        <begin position="379"/>
        <end position="437"/>
    </location>
</feature>
<feature type="compositionally biased region" description="Pro residues" evidence="3">
    <location>
        <begin position="4799"/>
        <end position="4810"/>
    </location>
</feature>
<feature type="domain" description="Ig-like" evidence="6">
    <location>
        <begin position="3526"/>
        <end position="3611"/>
    </location>
</feature>
<feature type="disulfide bond" evidence="2">
    <location>
        <begin position="43"/>
        <end position="52"/>
    </location>
</feature>
<feature type="compositionally biased region" description="Polar residues" evidence="3">
    <location>
        <begin position="475"/>
        <end position="492"/>
    </location>
</feature>
<feature type="compositionally biased region" description="Low complexity" evidence="3">
    <location>
        <begin position="462"/>
        <end position="474"/>
    </location>
</feature>
<feature type="compositionally biased region" description="Polar residues" evidence="3">
    <location>
        <begin position="501"/>
        <end position="520"/>
    </location>
</feature>
<feature type="domain" description="Ig-like" evidence="6">
    <location>
        <begin position="2314"/>
        <end position="2414"/>
    </location>
</feature>
<feature type="domain" description="Ig-like" evidence="6">
    <location>
        <begin position="4516"/>
        <end position="4601"/>
    </location>
</feature>
<feature type="domain" description="EGF-like" evidence="5">
    <location>
        <begin position="18"/>
        <end position="53"/>
    </location>
</feature>
<dbReference type="InterPro" id="IPR013151">
    <property type="entry name" value="Immunoglobulin_dom"/>
</dbReference>
<dbReference type="InterPro" id="IPR013783">
    <property type="entry name" value="Ig-like_fold"/>
</dbReference>
<feature type="domain" description="Ig-like" evidence="6">
    <location>
        <begin position="4033"/>
        <end position="4120"/>
    </location>
</feature>
<feature type="domain" description="Ig-like" evidence="6">
    <location>
        <begin position="1244"/>
        <end position="1343"/>
    </location>
</feature>
<comment type="caution">
    <text evidence="2">Lacks conserved residue(s) required for the propagation of feature annotation.</text>
</comment>
<feature type="domain" description="Ig-like" evidence="6">
    <location>
        <begin position="4421"/>
        <end position="4500"/>
    </location>
</feature>
<feature type="domain" description="Ig-like" evidence="6">
    <location>
        <begin position="3430"/>
        <end position="3516"/>
    </location>
</feature>
<feature type="chain" id="PRO_5036453319" evidence="4">
    <location>
        <begin position="22"/>
        <end position="5489"/>
    </location>
</feature>
<feature type="domain" description="Ig-like" evidence="6">
    <location>
        <begin position="2106"/>
        <end position="2193"/>
    </location>
</feature>
<feature type="region of interest" description="Disordered" evidence="3">
    <location>
        <begin position="2734"/>
        <end position="2823"/>
    </location>
</feature>
<feature type="domain" description="Ig-like" evidence="6">
    <location>
        <begin position="1350"/>
        <end position="1439"/>
    </location>
</feature>
<dbReference type="GO" id="GO:0007411">
    <property type="term" value="P:axon guidance"/>
    <property type="evidence" value="ECO:0007669"/>
    <property type="project" value="TreeGrafter"/>
</dbReference>
<dbReference type="GO" id="GO:0070593">
    <property type="term" value="P:dendrite self-avoidance"/>
    <property type="evidence" value="ECO:0007669"/>
    <property type="project" value="TreeGrafter"/>
</dbReference>
<evidence type="ECO:0000256" key="1">
    <source>
        <dbReference type="ARBA" id="ARBA00023319"/>
    </source>
</evidence>
<dbReference type="PANTHER" id="PTHR10075">
    <property type="entry name" value="BASIGIN RELATED"/>
    <property type="match status" value="1"/>
</dbReference>